<dbReference type="PANTHER" id="PTHR46601">
    <property type="entry name" value="ULP_PROTEASE DOMAIN-CONTAINING PROTEIN"/>
    <property type="match status" value="1"/>
</dbReference>
<dbReference type="OrthoDB" id="6777617at2759"/>
<sequence length="289" mass="32542">MNLILKVKLKLLLFLWLLSGLITLFLEELLLNKSEATKIEKSLSLDHEKDLVTAKEIKIALSKETDSKKILPLLTTVTIDWNAAKIEKMLGVTNYMAKTALKIRKSSGFGAAPSTKIGRALSNSTIEKIRSFYESDEYSRIMPGKKDCISIMIEGKKESVQKRLLLSNIKDLHGKFLERYPDTKVSLSKFTKLRPANCVVVGCSGSHNVGVCKIHQNIKLKIHALNLALKESDQTYTINDLTKNMMCPDQEESCNLLICDECPGFSPLSKNLADRFKAKNIVERMDFFL</sequence>
<gene>
    <name evidence="1" type="ORF">MELIAE_LOCUS13341</name>
</gene>
<organism evidence="1 2">
    <name type="scientific">Brassicogethes aeneus</name>
    <name type="common">Rape pollen beetle</name>
    <name type="synonym">Meligethes aeneus</name>
    <dbReference type="NCBI Taxonomy" id="1431903"/>
    <lineage>
        <taxon>Eukaryota</taxon>
        <taxon>Metazoa</taxon>
        <taxon>Ecdysozoa</taxon>
        <taxon>Arthropoda</taxon>
        <taxon>Hexapoda</taxon>
        <taxon>Insecta</taxon>
        <taxon>Pterygota</taxon>
        <taxon>Neoptera</taxon>
        <taxon>Endopterygota</taxon>
        <taxon>Coleoptera</taxon>
        <taxon>Polyphaga</taxon>
        <taxon>Cucujiformia</taxon>
        <taxon>Nitidulidae</taxon>
        <taxon>Meligethinae</taxon>
        <taxon>Brassicogethes</taxon>
    </lineage>
</organism>
<proteinExistence type="predicted"/>
<name>A0A9P0FNR3_BRAAE</name>
<dbReference type="Proteomes" id="UP001154078">
    <property type="component" value="Chromosome 9"/>
</dbReference>
<evidence type="ECO:0000313" key="1">
    <source>
        <dbReference type="EMBL" id="CAH0564898.1"/>
    </source>
</evidence>
<reference evidence="1" key="1">
    <citation type="submission" date="2021-12" db="EMBL/GenBank/DDBJ databases">
        <authorList>
            <person name="King R."/>
        </authorList>
    </citation>
    <scope>NUCLEOTIDE SEQUENCE</scope>
</reference>
<dbReference type="PANTHER" id="PTHR46601:SF1">
    <property type="entry name" value="ADF-H DOMAIN-CONTAINING PROTEIN"/>
    <property type="match status" value="1"/>
</dbReference>
<keyword evidence="2" id="KW-1185">Reference proteome</keyword>
<dbReference type="AlphaFoldDB" id="A0A9P0FNR3"/>
<protein>
    <submittedName>
        <fullName evidence="1">Uncharacterized protein</fullName>
    </submittedName>
</protein>
<accession>A0A9P0FNR3</accession>
<evidence type="ECO:0000313" key="2">
    <source>
        <dbReference type="Proteomes" id="UP001154078"/>
    </source>
</evidence>
<dbReference type="EMBL" id="OV121140">
    <property type="protein sequence ID" value="CAH0564898.1"/>
    <property type="molecule type" value="Genomic_DNA"/>
</dbReference>